<evidence type="ECO:0000256" key="1">
    <source>
        <dbReference type="SAM" id="SignalP"/>
    </source>
</evidence>
<dbReference type="AlphaFoldDB" id="A0A0A2SPR8"/>
<feature type="signal peptide" evidence="1">
    <location>
        <begin position="1"/>
        <end position="22"/>
    </location>
</feature>
<reference evidence="2 3" key="1">
    <citation type="submission" date="2014-05" db="EMBL/GenBank/DDBJ databases">
        <authorList>
            <person name="Rizzardi K."/>
            <person name="Winiecka-Krusnell J."/>
            <person name="Ramliden M."/>
            <person name="Alm E."/>
            <person name="Andersson S."/>
            <person name="Byfors S."/>
        </authorList>
    </citation>
    <scope>NUCLEOTIDE SEQUENCE [LARGE SCALE GENOMIC DNA]</scope>
    <source>
        <strain evidence="2 3">LEGN</strain>
    </source>
</reference>
<comment type="caution">
    <text evidence="2">The sequence shown here is derived from an EMBL/GenBank/DDBJ whole genome shotgun (WGS) entry which is preliminary data.</text>
</comment>
<dbReference type="OrthoDB" id="8478713at2"/>
<accession>A0A0A2SPR8</accession>
<dbReference type="STRING" id="1498499.EP47_14055"/>
<dbReference type="Proteomes" id="UP000054422">
    <property type="component" value="Unassembled WGS sequence"/>
</dbReference>
<keyword evidence="1" id="KW-0732">Signal</keyword>
<name>A0A0A2SPR8_9GAMM</name>
<gene>
    <name evidence="2" type="ORF">EP47_14055</name>
</gene>
<keyword evidence="3" id="KW-1185">Reference proteome</keyword>
<evidence type="ECO:0000313" key="2">
    <source>
        <dbReference type="EMBL" id="KGP63135.1"/>
    </source>
</evidence>
<dbReference type="EMBL" id="JNCF01000024">
    <property type="protein sequence ID" value="KGP63135.1"/>
    <property type="molecule type" value="Genomic_DNA"/>
</dbReference>
<organism evidence="2 3">
    <name type="scientific">Legionella norrlandica</name>
    <dbReference type="NCBI Taxonomy" id="1498499"/>
    <lineage>
        <taxon>Bacteria</taxon>
        <taxon>Pseudomonadati</taxon>
        <taxon>Pseudomonadota</taxon>
        <taxon>Gammaproteobacteria</taxon>
        <taxon>Legionellales</taxon>
        <taxon>Legionellaceae</taxon>
        <taxon>Legionella</taxon>
    </lineage>
</organism>
<proteinExistence type="predicted"/>
<dbReference type="Gene3D" id="3.10.490.10">
    <property type="entry name" value="Gamma-glutamyl cyclotransferase-like"/>
    <property type="match status" value="1"/>
</dbReference>
<protein>
    <recommendedName>
        <fullName evidence="4">Gamma-glutamylcyclotransferase AIG2-like domain-containing protein</fullName>
    </recommendedName>
</protein>
<feature type="chain" id="PRO_5001993764" description="Gamma-glutamylcyclotransferase AIG2-like domain-containing protein" evidence="1">
    <location>
        <begin position="23"/>
        <end position="240"/>
    </location>
</feature>
<evidence type="ECO:0008006" key="4">
    <source>
        <dbReference type="Google" id="ProtNLM"/>
    </source>
</evidence>
<evidence type="ECO:0000313" key="3">
    <source>
        <dbReference type="Proteomes" id="UP000054422"/>
    </source>
</evidence>
<sequence>MRKILKSIYISLMLIVSPQIKATSDTCHPKINPRLPQYITGYGSLIDEQSKKTTDSKAYENIPVLIKGFKRSWCAHGNLPGFNATFLSLNENKKGTFNGVIYRVSDPKEIELYDTRETVYCRKELSAEQIKIYTKNIPEKIQVWIYYPKSTQNDQPSREFPITQSYVDIFIRGCIKIEEKFNIKDFAKECILSTDNWPEHHWVNDRIYPRRPSAYEPYARKIDDLLKEHLPKQFKNVTIE</sequence>